<sequence length="290" mass="33120">MHIILGDYNNLEIVKRVSFGLYLDGDEDGEILLPARYVPDGYDIGDIIKVFVYLDNEERLVATTEEPLAKVGDFALLRVAWTNDYGAFLDWGLLKDLFVPFSEQEGKMVKGNSYLVYVTIDRKSYRIYASARLDKFLSRTKPPYETDEEVDIIVWRRTDLGWKVIVNGNHSGLVFANEVFRDLKTGDRLKGYVKRVRTDGKIDIALQRHGVAGDDDSSMRLLSAIEAQRGFLPLNDNSSPDEIYSMLGMSKKAFKRAAGKLYKQRLIIIDDDGLRLAARRPDKQIKIKER</sequence>
<gene>
    <name evidence="3" type="ORF">IAA93_06780</name>
</gene>
<dbReference type="GO" id="GO:0003676">
    <property type="term" value="F:nucleic acid binding"/>
    <property type="evidence" value="ECO:0007669"/>
    <property type="project" value="InterPro"/>
</dbReference>
<dbReference type="Proteomes" id="UP000787625">
    <property type="component" value="Unassembled WGS sequence"/>
</dbReference>
<dbReference type="AlphaFoldDB" id="A0A9D2UJF5"/>
<evidence type="ECO:0000256" key="1">
    <source>
        <dbReference type="PIRNR" id="PIRNR012524"/>
    </source>
</evidence>
<dbReference type="Gene3D" id="1.10.10.10">
    <property type="entry name" value="Winged helix-like DNA-binding domain superfamily/Winged helix DNA-binding domain"/>
    <property type="match status" value="1"/>
</dbReference>
<organism evidence="3 4">
    <name type="scientific">Candidatus Avibacteroides avistercoris</name>
    <dbReference type="NCBI Taxonomy" id="2840690"/>
    <lineage>
        <taxon>Bacteria</taxon>
        <taxon>Pseudomonadati</taxon>
        <taxon>Bacteroidota</taxon>
        <taxon>Bacteroidia</taxon>
        <taxon>Bacteroidales</taxon>
        <taxon>Bacteroidaceae</taxon>
        <taxon>Bacteroidaceae incertae sedis</taxon>
        <taxon>Candidatus Avibacteroides</taxon>
    </lineage>
</organism>
<dbReference type="SMART" id="SM00316">
    <property type="entry name" value="S1"/>
    <property type="match status" value="3"/>
</dbReference>
<evidence type="ECO:0000259" key="2">
    <source>
        <dbReference type="SMART" id="SM00316"/>
    </source>
</evidence>
<dbReference type="InterPro" id="IPR012340">
    <property type="entry name" value="NA-bd_OB-fold"/>
</dbReference>
<name>A0A9D2UJF5_9BACT</name>
<dbReference type="Pfam" id="PF13509">
    <property type="entry name" value="S1_2"/>
    <property type="match status" value="1"/>
</dbReference>
<dbReference type="PANTHER" id="PTHR37296">
    <property type="entry name" value="CONSERVED VIRULENCE FACTOR B"/>
    <property type="match status" value="1"/>
</dbReference>
<dbReference type="Pfam" id="PF17783">
    <property type="entry name" value="WHD_CvfB"/>
    <property type="match status" value="1"/>
</dbReference>
<evidence type="ECO:0000313" key="4">
    <source>
        <dbReference type="Proteomes" id="UP000787625"/>
    </source>
</evidence>
<comment type="caution">
    <text evidence="3">The sequence shown here is derived from an EMBL/GenBank/DDBJ whole genome shotgun (WGS) entry which is preliminary data.</text>
</comment>
<dbReference type="PANTHER" id="PTHR37296:SF1">
    <property type="entry name" value="CONSERVED VIRULENCE FACTOR B"/>
    <property type="match status" value="1"/>
</dbReference>
<accession>A0A9D2UJF5</accession>
<dbReference type="PIRSF" id="PIRSF012524">
    <property type="entry name" value="YitL_S1"/>
    <property type="match status" value="1"/>
</dbReference>
<proteinExistence type="inferred from homology"/>
<dbReference type="Gene3D" id="2.40.50.140">
    <property type="entry name" value="Nucleic acid-binding proteins"/>
    <property type="match status" value="2"/>
</dbReference>
<protein>
    <submittedName>
        <fullName evidence="3">GntR family transcriptional regulator</fullName>
    </submittedName>
</protein>
<dbReference type="InterPro" id="IPR036388">
    <property type="entry name" value="WH-like_DNA-bd_sf"/>
</dbReference>
<reference evidence="3" key="2">
    <citation type="submission" date="2021-04" db="EMBL/GenBank/DDBJ databases">
        <authorList>
            <person name="Gilroy R."/>
        </authorList>
    </citation>
    <scope>NUCLEOTIDE SEQUENCE</scope>
    <source>
        <strain evidence="3">MalCec1-1739</strain>
    </source>
</reference>
<feature type="domain" description="S1 motif" evidence="2">
    <location>
        <begin position="70"/>
        <end position="132"/>
    </location>
</feature>
<evidence type="ECO:0000313" key="3">
    <source>
        <dbReference type="EMBL" id="HJD53411.1"/>
    </source>
</evidence>
<dbReference type="InterPro" id="IPR003029">
    <property type="entry name" value="S1_domain"/>
</dbReference>
<dbReference type="InterPro" id="IPR040764">
    <property type="entry name" value="CvfB_WH"/>
</dbReference>
<dbReference type="EMBL" id="DWUP01000159">
    <property type="protein sequence ID" value="HJD53411.1"/>
    <property type="molecule type" value="Genomic_DNA"/>
</dbReference>
<dbReference type="InterPro" id="IPR039566">
    <property type="entry name" value="CvfB_S1_st"/>
</dbReference>
<feature type="domain" description="S1 motif" evidence="2">
    <location>
        <begin position="4"/>
        <end position="65"/>
    </location>
</feature>
<comment type="similarity">
    <text evidence="1">Belongs to the CvfB family.</text>
</comment>
<reference evidence="3" key="1">
    <citation type="journal article" date="2021" name="PeerJ">
        <title>Extensive microbial diversity within the chicken gut microbiome revealed by metagenomics and culture.</title>
        <authorList>
            <person name="Gilroy R."/>
            <person name="Ravi A."/>
            <person name="Getino M."/>
            <person name="Pursley I."/>
            <person name="Horton D.L."/>
            <person name="Alikhan N.F."/>
            <person name="Baker D."/>
            <person name="Gharbi K."/>
            <person name="Hall N."/>
            <person name="Watson M."/>
            <person name="Adriaenssens E.M."/>
            <person name="Foster-Nyarko E."/>
            <person name="Jarju S."/>
            <person name="Secka A."/>
            <person name="Antonio M."/>
            <person name="Oren A."/>
            <person name="Chaudhuri R.R."/>
            <person name="La Ragione R."/>
            <person name="Hildebrand F."/>
            <person name="Pallen M.J."/>
        </authorList>
    </citation>
    <scope>NUCLEOTIDE SEQUENCE</scope>
    <source>
        <strain evidence="3">MalCec1-1739</strain>
    </source>
</reference>
<dbReference type="InterPro" id="IPR014464">
    <property type="entry name" value="CvfB_fam"/>
</dbReference>
<feature type="domain" description="S1 motif" evidence="2">
    <location>
        <begin position="145"/>
        <end position="207"/>
    </location>
</feature>